<reference evidence="2" key="1">
    <citation type="journal article" date="2017" name="Genome Biol.">
        <title>Comparative genomics reveals high biological diversity and specific adaptations in the industrially and medically important fungal genus Aspergillus.</title>
        <authorList>
            <person name="de Vries R.P."/>
            <person name="Riley R."/>
            <person name="Wiebenga A."/>
            <person name="Aguilar-Osorio G."/>
            <person name="Amillis S."/>
            <person name="Uchima C.A."/>
            <person name="Anderluh G."/>
            <person name="Asadollahi M."/>
            <person name="Askin M."/>
            <person name="Barry K."/>
            <person name="Battaglia E."/>
            <person name="Bayram O."/>
            <person name="Benocci T."/>
            <person name="Braus-Stromeyer S.A."/>
            <person name="Caldana C."/>
            <person name="Canovas D."/>
            <person name="Cerqueira G.C."/>
            <person name="Chen F."/>
            <person name="Chen W."/>
            <person name="Choi C."/>
            <person name="Clum A."/>
            <person name="Dos Santos R.A."/>
            <person name="Damasio A.R."/>
            <person name="Diallinas G."/>
            <person name="Emri T."/>
            <person name="Fekete E."/>
            <person name="Flipphi M."/>
            <person name="Freyberg S."/>
            <person name="Gallo A."/>
            <person name="Gournas C."/>
            <person name="Habgood R."/>
            <person name="Hainaut M."/>
            <person name="Harispe M.L."/>
            <person name="Henrissat B."/>
            <person name="Hilden K.S."/>
            <person name="Hope R."/>
            <person name="Hossain A."/>
            <person name="Karabika E."/>
            <person name="Karaffa L."/>
            <person name="Karanyi Z."/>
            <person name="Krasevec N."/>
            <person name="Kuo A."/>
            <person name="Kusch H."/>
            <person name="LaButti K."/>
            <person name="Lagendijk E.L."/>
            <person name="Lapidus A."/>
            <person name="Levasseur A."/>
            <person name="Lindquist E."/>
            <person name="Lipzen A."/>
            <person name="Logrieco A.F."/>
            <person name="MacCabe A."/>
            <person name="Maekelae M.R."/>
            <person name="Malavazi I."/>
            <person name="Melin P."/>
            <person name="Meyer V."/>
            <person name="Mielnichuk N."/>
            <person name="Miskei M."/>
            <person name="Molnar A.P."/>
            <person name="Mule G."/>
            <person name="Ngan C.Y."/>
            <person name="Orejas M."/>
            <person name="Orosz E."/>
            <person name="Ouedraogo J.P."/>
            <person name="Overkamp K.M."/>
            <person name="Park H.-S."/>
            <person name="Perrone G."/>
            <person name="Piumi F."/>
            <person name="Punt P.J."/>
            <person name="Ram A.F."/>
            <person name="Ramon A."/>
            <person name="Rauscher S."/>
            <person name="Record E."/>
            <person name="Riano-Pachon D.M."/>
            <person name="Robert V."/>
            <person name="Roehrig J."/>
            <person name="Ruller R."/>
            <person name="Salamov A."/>
            <person name="Salih N.S."/>
            <person name="Samson R.A."/>
            <person name="Sandor E."/>
            <person name="Sanguinetti M."/>
            <person name="Schuetze T."/>
            <person name="Sepcic K."/>
            <person name="Shelest E."/>
            <person name="Sherlock G."/>
            <person name="Sophianopoulou V."/>
            <person name="Squina F.M."/>
            <person name="Sun H."/>
            <person name="Susca A."/>
            <person name="Todd R.B."/>
            <person name="Tsang A."/>
            <person name="Unkles S.E."/>
            <person name="van de Wiele N."/>
            <person name="van Rossen-Uffink D."/>
            <person name="Oliveira J.V."/>
            <person name="Vesth T.C."/>
            <person name="Visser J."/>
            <person name="Yu J.-H."/>
            <person name="Zhou M."/>
            <person name="Andersen M.R."/>
            <person name="Archer D.B."/>
            <person name="Baker S.E."/>
            <person name="Benoit I."/>
            <person name="Brakhage A.A."/>
            <person name="Braus G.H."/>
            <person name="Fischer R."/>
            <person name="Frisvad J.C."/>
            <person name="Goldman G.H."/>
            <person name="Houbraken J."/>
            <person name="Oakley B."/>
            <person name="Pocsi I."/>
            <person name="Scazzocchio C."/>
            <person name="Seiboth B."/>
            <person name="vanKuyk P.A."/>
            <person name="Wortman J."/>
            <person name="Dyer P.S."/>
            <person name="Grigoriev I.V."/>
        </authorList>
    </citation>
    <scope>NUCLEOTIDE SEQUENCE [LARGE SCALE GENOMIC DNA]</scope>
    <source>
        <strain evidence="2">CBS 593.65</strain>
    </source>
</reference>
<keyword evidence="2" id="KW-1185">Reference proteome</keyword>
<dbReference type="GeneID" id="63767121"/>
<protein>
    <submittedName>
        <fullName evidence="1">Uncharacterized protein</fullName>
    </submittedName>
</protein>
<proteinExistence type="predicted"/>
<organism evidence="1 2">
    <name type="scientific">Aspergillus sydowii CBS 593.65</name>
    <dbReference type="NCBI Taxonomy" id="1036612"/>
    <lineage>
        <taxon>Eukaryota</taxon>
        <taxon>Fungi</taxon>
        <taxon>Dikarya</taxon>
        <taxon>Ascomycota</taxon>
        <taxon>Pezizomycotina</taxon>
        <taxon>Eurotiomycetes</taxon>
        <taxon>Eurotiomycetidae</taxon>
        <taxon>Eurotiales</taxon>
        <taxon>Aspergillaceae</taxon>
        <taxon>Aspergillus</taxon>
        <taxon>Aspergillus subgen. Nidulantes</taxon>
    </lineage>
</organism>
<dbReference type="RefSeq" id="XP_040705019.1">
    <property type="nucleotide sequence ID" value="XM_040851048.1"/>
</dbReference>
<name>A0A1L9TPJ1_9EURO</name>
<accession>A0A1L9TPJ1</accession>
<dbReference type="EMBL" id="KV878584">
    <property type="protein sequence ID" value="OJJ61213.1"/>
    <property type="molecule type" value="Genomic_DNA"/>
</dbReference>
<dbReference type="VEuPathDB" id="FungiDB:ASPSYDRAFT_805660"/>
<evidence type="ECO:0000313" key="1">
    <source>
        <dbReference type="EMBL" id="OJJ61213.1"/>
    </source>
</evidence>
<sequence length="166" mass="19279">MSHLCSMGSIIRHKIQCGMQHSLMLRSFRLSFFSYFKSLCLSVSHYHSHYHSHNHSLLVLWFLATLTGAELPDMFPFCYLYLNYSILFPYSLCPLGPKSKPNTLRLQNSKSVNTPDIPNNSVYIQTQVQNPSRMLGNGIPRCYYHPPSSYLDDLRHTVYVLVNFQR</sequence>
<evidence type="ECO:0000313" key="2">
    <source>
        <dbReference type="Proteomes" id="UP000184356"/>
    </source>
</evidence>
<dbReference type="Proteomes" id="UP000184356">
    <property type="component" value="Unassembled WGS sequence"/>
</dbReference>
<dbReference type="AlphaFoldDB" id="A0A1L9TPJ1"/>
<gene>
    <name evidence="1" type="ORF">ASPSYDRAFT_805660</name>
</gene>